<evidence type="ECO:0000313" key="1">
    <source>
        <dbReference type="EMBL" id="UXH39783.1"/>
    </source>
</evidence>
<name>A0ABY6ALV1_9PSED</name>
<dbReference type="RefSeq" id="WP_261744353.1">
    <property type="nucleotide sequence ID" value="NZ_CP104557.1"/>
</dbReference>
<evidence type="ECO:0008006" key="3">
    <source>
        <dbReference type="Google" id="ProtNLM"/>
    </source>
</evidence>
<evidence type="ECO:0000313" key="2">
    <source>
        <dbReference type="Proteomes" id="UP001064504"/>
    </source>
</evidence>
<gene>
    <name evidence="1" type="ORF">N5C08_23025</name>
</gene>
<dbReference type="EMBL" id="CP104557">
    <property type="protein sequence ID" value="UXH39783.1"/>
    <property type="molecule type" value="Genomic_DNA"/>
</dbReference>
<keyword evidence="2" id="KW-1185">Reference proteome</keyword>
<accession>A0ABY6ALV1</accession>
<reference evidence="1" key="1">
    <citation type="submission" date="2022-09" db="EMBL/GenBank/DDBJ databases">
        <title>Complete genome sequence of Pseudomonas promysalinigenes strain RL-WG26, a newly isolated PGPR with the potential for plant salinity stress alleviation.</title>
        <authorList>
            <person name="Ren L."/>
            <person name="Wang G."/>
            <person name="Hu H."/>
        </authorList>
    </citation>
    <scope>NUCLEOTIDE SEQUENCE</scope>
    <source>
        <strain evidence="1">RL-WG26</strain>
    </source>
</reference>
<proteinExistence type="predicted"/>
<protein>
    <recommendedName>
        <fullName evidence="3">CHAT domain-containing protein</fullName>
    </recommendedName>
</protein>
<dbReference type="Proteomes" id="UP001064504">
    <property type="component" value="Chromosome"/>
</dbReference>
<organism evidence="1 2">
    <name type="scientific">Pseudomonas promysalinigenes</name>
    <dbReference type="NCBI Taxonomy" id="485898"/>
    <lineage>
        <taxon>Bacteria</taxon>
        <taxon>Pseudomonadati</taxon>
        <taxon>Pseudomonadota</taxon>
        <taxon>Gammaproteobacteria</taxon>
        <taxon>Pseudomonadales</taxon>
        <taxon>Pseudomonadaceae</taxon>
        <taxon>Pseudomonas</taxon>
    </lineage>
</organism>
<sequence length="849" mass="94124">MNRSQKDNHWLGEDAYLAPAARAALGILLQARDWSWWEQPNRISESLERVLPRYLPAKWGGDSNVWNADEWLDPMRAVMLAEAFNKHIRLHSLKIKVVRSVWTWKESDDLAGSALREITGELAGLIGSGNVFPEWERNSRPRFPNFTGPHEQKCLLTSPDRDLFADGWVTDYLTPIEWDPDSRVADIAVTHTLESLHRMYAARLVVIYGQAFNSSLAHVNVLREALRAQCAIHVHANASDTKLWLSKLVNRWSTGESFSEALNSANALSGIHAQILASTQTFMINSHSFPGLSASKKLKDNTDEYEYISPVKSSLRSYIAHKDESHTSPPVLPMTSPPVERLVDAWLLHNGQRLDRWPSKGETKIAVQIKIRTPLRDNQPLFPDEKIAWSGDSKTLQIHLFELGYDPQTVELQLPKNGNSPIVHFNRRHITESIDLRLIIADGAQILQTARISSARNMPIKFSIENIVSPVQGNEKNFDVALLVNDSLGNQPSLTVITQAGEAIFQPLPDHETAEARTALLHALQEAVSDPDVELRPLLIKLANLGALFQRHIRSVAPNWPGCEGRLQLLTQSDAFFPIEYLYDGTSVESPDAPLCPERATCLNNGYAKPGCELRTSGDVLCPMGFLGVSGVIERHSWKVGLAPRQWNTPARERIDDLSKIAFTASDRADRFTAADVYPHEVVKISMIESALGVNRVSDWRSWKERIRNETPSLLLMVVHLEDSMIHTGNDHKLMLAGLSELHVGSAPVAIAIGCSTGQGEIPGGSLPAILQRSGVRVVVAAMTSILGRHANRMARDLAHHLREAAQTAGSKYVGDIVSQLRRNLLANDLALGLAVIAFGDADIVLGKN</sequence>